<evidence type="ECO:0000256" key="4">
    <source>
        <dbReference type="ARBA" id="ARBA00022857"/>
    </source>
</evidence>
<dbReference type="PANTHER" id="PTHR43791">
    <property type="entry name" value="PERMEASE-RELATED"/>
    <property type="match status" value="1"/>
</dbReference>
<dbReference type="InterPro" id="IPR011701">
    <property type="entry name" value="MFS"/>
</dbReference>
<dbReference type="Pfam" id="PF02894">
    <property type="entry name" value="GFO_IDH_MocA_C"/>
    <property type="match status" value="1"/>
</dbReference>
<organism evidence="10 11">
    <name type="scientific">Talaromyces pinophilus</name>
    <name type="common">Penicillium pinophilum</name>
    <dbReference type="NCBI Taxonomy" id="128442"/>
    <lineage>
        <taxon>Eukaryota</taxon>
        <taxon>Fungi</taxon>
        <taxon>Dikarya</taxon>
        <taxon>Ascomycota</taxon>
        <taxon>Pezizomycotina</taxon>
        <taxon>Eurotiomycetes</taxon>
        <taxon>Eurotiomycetidae</taxon>
        <taxon>Eurotiales</taxon>
        <taxon>Trichocomaceae</taxon>
        <taxon>Talaromyces</taxon>
        <taxon>Talaromyces sect. Talaromyces</taxon>
    </lineage>
</organism>
<dbReference type="InterPro" id="IPR020846">
    <property type="entry name" value="MFS_dom"/>
</dbReference>
<evidence type="ECO:0000256" key="3">
    <source>
        <dbReference type="ARBA" id="ARBA00022692"/>
    </source>
</evidence>
<comment type="subcellular location">
    <subcellularLocation>
        <location evidence="1">Membrane</location>
        <topology evidence="1">Multi-pass membrane protein</topology>
    </subcellularLocation>
</comment>
<dbReference type="GO" id="GO:0016020">
    <property type="term" value="C:membrane"/>
    <property type="evidence" value="ECO:0007669"/>
    <property type="project" value="UniProtKB-SubCell"/>
</dbReference>
<dbReference type="Gene3D" id="1.20.1250.20">
    <property type="entry name" value="MFS general substrate transporter like domains"/>
    <property type="match status" value="1"/>
</dbReference>
<evidence type="ECO:0000313" key="10">
    <source>
        <dbReference type="EMBL" id="GAM44131.1"/>
    </source>
</evidence>
<dbReference type="InterPro" id="IPR000683">
    <property type="entry name" value="Gfo/Idh/MocA-like_OxRdtase_N"/>
</dbReference>
<dbReference type="Gene3D" id="3.40.50.720">
    <property type="entry name" value="NAD(P)-binding Rossmann-like Domain"/>
    <property type="match status" value="2"/>
</dbReference>
<dbReference type="SUPFAM" id="SSF55347">
    <property type="entry name" value="Glyceraldehyde-3-phosphate dehydrogenase-like, C-terminal domain"/>
    <property type="match status" value="1"/>
</dbReference>
<evidence type="ECO:0000313" key="11">
    <source>
        <dbReference type="Proteomes" id="UP000053095"/>
    </source>
</evidence>
<feature type="transmembrane region" description="Helical" evidence="8">
    <location>
        <begin position="311"/>
        <end position="336"/>
    </location>
</feature>
<dbReference type="SUPFAM" id="SSF103473">
    <property type="entry name" value="MFS general substrate transporter"/>
    <property type="match status" value="1"/>
</dbReference>
<dbReference type="SUPFAM" id="SSF51735">
    <property type="entry name" value="NAD(P)-binding Rossmann-fold domains"/>
    <property type="match status" value="2"/>
</dbReference>
<dbReference type="GO" id="GO:0033229">
    <property type="term" value="F:cysteine transmembrane transporter activity"/>
    <property type="evidence" value="ECO:0007669"/>
    <property type="project" value="TreeGrafter"/>
</dbReference>
<dbReference type="Pfam" id="PF01408">
    <property type="entry name" value="GFO_IDH_MocA"/>
    <property type="match status" value="1"/>
</dbReference>
<reference evidence="11" key="1">
    <citation type="journal article" date="2015" name="Genome Announc.">
        <title>Draft genome sequence of Talaromyces cellulolyticus strain Y-94, a source of lignocellulosic biomass-degrading enzymes.</title>
        <authorList>
            <person name="Fujii T."/>
            <person name="Koike H."/>
            <person name="Sawayama S."/>
            <person name="Yano S."/>
            <person name="Inoue H."/>
        </authorList>
    </citation>
    <scope>NUCLEOTIDE SEQUENCE [LARGE SCALE GENOMIC DNA]</scope>
    <source>
        <strain evidence="11">Y-94</strain>
    </source>
</reference>
<keyword evidence="4" id="KW-0521">NADP</keyword>
<dbReference type="Gene3D" id="3.30.360.10">
    <property type="entry name" value="Dihydrodipicolinate Reductase, domain 2"/>
    <property type="match status" value="1"/>
</dbReference>
<evidence type="ECO:0000259" key="9">
    <source>
        <dbReference type="PROSITE" id="PS50850"/>
    </source>
</evidence>
<feature type="transmembrane region" description="Helical" evidence="8">
    <location>
        <begin position="348"/>
        <end position="367"/>
    </location>
</feature>
<dbReference type="PANTHER" id="PTHR43791:SF63">
    <property type="entry name" value="HIGH AFFINITY CYSTEINE TRANSPORTER"/>
    <property type="match status" value="1"/>
</dbReference>
<dbReference type="InterPro" id="IPR004104">
    <property type="entry name" value="Gfo/Idh/MocA-like_OxRdtase_C"/>
</dbReference>
<dbReference type="Proteomes" id="UP000053095">
    <property type="component" value="Unassembled WGS sequence"/>
</dbReference>
<feature type="transmembrane region" description="Helical" evidence="8">
    <location>
        <begin position="119"/>
        <end position="137"/>
    </location>
</feature>
<feature type="transmembrane region" description="Helical" evidence="8">
    <location>
        <begin position="438"/>
        <end position="454"/>
    </location>
</feature>
<comment type="caution">
    <text evidence="10">The sequence shown here is derived from an EMBL/GenBank/DDBJ whole genome shotgun (WGS) entry which is preliminary data.</text>
</comment>
<comment type="similarity">
    <text evidence="7">Belongs to the major facilitator superfamily. Allantoate permease family.</text>
</comment>
<dbReference type="Pfam" id="PF07690">
    <property type="entry name" value="MFS_1"/>
    <property type="match status" value="1"/>
</dbReference>
<dbReference type="InterPro" id="IPR036259">
    <property type="entry name" value="MFS_trans_sf"/>
</dbReference>
<gene>
    <name evidence="10" type="ORF">TCE0_060f19511</name>
</gene>
<dbReference type="PROSITE" id="PS00061">
    <property type="entry name" value="ADH_SHORT"/>
    <property type="match status" value="1"/>
</dbReference>
<protein>
    <recommendedName>
        <fullName evidence="9">Major facilitator superfamily (MFS) profile domain-containing protein</fullName>
    </recommendedName>
</protein>
<feature type="transmembrane region" description="Helical" evidence="8">
    <location>
        <begin position="82"/>
        <end position="107"/>
    </location>
</feature>
<evidence type="ECO:0000256" key="7">
    <source>
        <dbReference type="ARBA" id="ARBA00037968"/>
    </source>
</evidence>
<feature type="transmembrane region" description="Helical" evidence="8">
    <location>
        <begin position="244"/>
        <end position="263"/>
    </location>
</feature>
<feature type="domain" description="Major facilitator superfamily (MFS) profile" evidence="9">
    <location>
        <begin position="82"/>
        <end position="498"/>
    </location>
</feature>
<dbReference type="FunFam" id="1.20.1250.20:FF:000064">
    <property type="entry name" value="MFS allantoate transporter"/>
    <property type="match status" value="1"/>
</dbReference>
<accession>A0A6V8HTY8</accession>
<evidence type="ECO:0000256" key="6">
    <source>
        <dbReference type="ARBA" id="ARBA00023136"/>
    </source>
</evidence>
<dbReference type="InterPro" id="IPR036291">
    <property type="entry name" value="NAD(P)-bd_dom_sf"/>
</dbReference>
<dbReference type="PROSITE" id="PS50850">
    <property type="entry name" value="MFS"/>
    <property type="match status" value="1"/>
</dbReference>
<dbReference type="PRINTS" id="PR00081">
    <property type="entry name" value="GDHRDH"/>
</dbReference>
<evidence type="ECO:0000256" key="5">
    <source>
        <dbReference type="ARBA" id="ARBA00022989"/>
    </source>
</evidence>
<dbReference type="GO" id="GO:0000166">
    <property type="term" value="F:nucleotide binding"/>
    <property type="evidence" value="ECO:0007669"/>
    <property type="project" value="InterPro"/>
</dbReference>
<proteinExistence type="inferred from homology"/>
<feature type="transmembrane region" description="Helical" evidence="8">
    <location>
        <begin position="149"/>
        <end position="168"/>
    </location>
</feature>
<dbReference type="EMBL" id="DF933856">
    <property type="protein sequence ID" value="GAM44131.1"/>
    <property type="molecule type" value="Genomic_DNA"/>
</dbReference>
<keyword evidence="5 8" id="KW-1133">Transmembrane helix</keyword>
<keyword evidence="11" id="KW-1185">Reference proteome</keyword>
<feature type="transmembrane region" description="Helical" evidence="8">
    <location>
        <begin position="466"/>
        <end position="491"/>
    </location>
</feature>
<evidence type="ECO:0000256" key="2">
    <source>
        <dbReference type="ARBA" id="ARBA00022448"/>
    </source>
</evidence>
<dbReference type="Pfam" id="PF00106">
    <property type="entry name" value="adh_short"/>
    <property type="match status" value="1"/>
</dbReference>
<evidence type="ECO:0000256" key="1">
    <source>
        <dbReference type="ARBA" id="ARBA00004141"/>
    </source>
</evidence>
<dbReference type="CDD" id="cd05233">
    <property type="entry name" value="SDR_c"/>
    <property type="match status" value="1"/>
</dbReference>
<dbReference type="InterPro" id="IPR002347">
    <property type="entry name" value="SDR_fam"/>
</dbReference>
<feature type="transmembrane region" description="Helical" evidence="8">
    <location>
        <begin position="210"/>
        <end position="232"/>
    </location>
</feature>
<evidence type="ECO:0000256" key="8">
    <source>
        <dbReference type="SAM" id="Phobius"/>
    </source>
</evidence>
<keyword evidence="6 8" id="KW-0472">Membrane</keyword>
<feature type="transmembrane region" description="Helical" evidence="8">
    <location>
        <begin position="407"/>
        <end position="426"/>
    </location>
</feature>
<keyword evidence="2" id="KW-0813">Transport</keyword>
<sequence>MGTPHSSRMENESTFRLTAEAMVKTDEIDEAAAPAVDQMELVKDHMNYELVDKEVAQYANEVIVEIDDETNKRLKKLIDKRIMAVMIVTYLIQTLDKGTLSYASIMGIQTDLHLHGQQYSWLTTILYLIILTVEYPENWIIQRVPLGKWMAINIALWGVALALQAAMFNFQGIIALRAFLGVFEAATQPTFTLLSGMWYTREEQAGAVTFWFMMNGVNQIVGGFLAFCFSHVPKTAPLKSWQALFVTYGIITVFWGIFVGWWMPDSPMKAHCFSEEDKRLMVERVRKNRTGLQNRKFRKDQLWDAFTDPQVYAIALIQLFLTIPSGGLGAFNNIIVSSFGFSTWQVQLLQMVTGVIQVISMLSAVWVDGRSKQTIFAMMASVLPTIAGVIVLLTVPFEHSKRIGLLFAYYIITAYWGCAGLALSLVTRNIAGQTKKSVVIAVNFVFWAVGNAIGPQTYRSNQAPRYFVAISVVLGCFVLLEVVLLSLRTYYIYQNKKRDKLVERGEVVADTTYTHSFEDVTDRSQYMRSGIRMDQVPTSDFEKILSVNLIGTYRVSQKAIPHLEKSANGGVIINMSSCRSTQQSKHGEAYAASKAGIEGLSMAMAVSLGPRIRVHVVSPGMVDVRSERNESLLPPVETLRNDLNRDFQSEYAPAWGAGKSDALNEAHPVGRIGRGEDVARFKMSEIKAILLGTSHPHIFHRYAYFQQHPNIKLLGYYDSNPDVAQRMKAQAVCPLYNDLADLNSMPYDVAFIHGRDYENAEYMRLALKSGARGIFVEKPGVAQPTEFYSLVAEIRKRGIIFEVGWELHYLETVGIARQIVRKCLLGSITLARFHGGCPGGAGAEPWQSDKRNIGGFFYSLGGHVLEIVVDLFGLPNQVVSSVRKLSEQKPHRGYSWVPGLFRERELNPEKAIGTLVHEDIASAILEFDTFNVHLDFTAWEASRYLRDWSVEIYGTEGSLHLNIDGPGSHVLSKEEKNGWIAGQNSLFENEANLSAAFQKQMDLFFQRVENGKMDGEYCNQEVTLKLLKLFDALYESARIRQWVLL</sequence>
<dbReference type="AlphaFoldDB" id="A0A6V8HTY8"/>
<feature type="transmembrane region" description="Helical" evidence="8">
    <location>
        <begin position="374"/>
        <end position="395"/>
    </location>
</feature>
<dbReference type="InterPro" id="IPR020904">
    <property type="entry name" value="Sc_DH/Rdtase_CS"/>
</dbReference>
<keyword evidence="3 8" id="KW-0812">Transmembrane</keyword>
<name>A0A6V8HTY8_TALPI</name>